<dbReference type="SUPFAM" id="SSF49417">
    <property type="entry name" value="p53-like transcription factors"/>
    <property type="match status" value="1"/>
</dbReference>
<proteinExistence type="predicted"/>
<organism evidence="2 3">
    <name type="scientific">Pyrocoelia pectoralis</name>
    <dbReference type="NCBI Taxonomy" id="417401"/>
    <lineage>
        <taxon>Eukaryota</taxon>
        <taxon>Metazoa</taxon>
        <taxon>Ecdysozoa</taxon>
        <taxon>Arthropoda</taxon>
        <taxon>Hexapoda</taxon>
        <taxon>Insecta</taxon>
        <taxon>Pterygota</taxon>
        <taxon>Neoptera</taxon>
        <taxon>Endopterygota</taxon>
        <taxon>Coleoptera</taxon>
        <taxon>Polyphaga</taxon>
        <taxon>Elateriformia</taxon>
        <taxon>Elateroidea</taxon>
        <taxon>Lampyridae</taxon>
        <taxon>Lampyrinae</taxon>
        <taxon>Pyrocoelia</taxon>
    </lineage>
</organism>
<dbReference type="SMART" id="SM00429">
    <property type="entry name" value="IPT"/>
    <property type="match status" value="1"/>
</dbReference>
<dbReference type="Proteomes" id="UP001329430">
    <property type="component" value="Chromosome 5"/>
</dbReference>
<dbReference type="PANTHER" id="PTHR24169:SF25">
    <property type="entry name" value="DORSAL-RELATED IMMUNITY FACTOR DIF-RELATED"/>
    <property type="match status" value="1"/>
</dbReference>
<dbReference type="InterPro" id="IPR000451">
    <property type="entry name" value="NFkB/Dor"/>
</dbReference>
<dbReference type="InterPro" id="IPR033926">
    <property type="entry name" value="IPT_NFkappaB"/>
</dbReference>
<dbReference type="GO" id="GO:0035206">
    <property type="term" value="P:regulation of hemocyte proliferation"/>
    <property type="evidence" value="ECO:0007669"/>
    <property type="project" value="UniProtKB-ARBA"/>
</dbReference>
<dbReference type="Pfam" id="PF16179">
    <property type="entry name" value="RHD_dimer"/>
    <property type="match status" value="1"/>
</dbReference>
<dbReference type="GO" id="GO:0005654">
    <property type="term" value="C:nucleoplasm"/>
    <property type="evidence" value="ECO:0007669"/>
    <property type="project" value="UniProtKB-ARBA"/>
</dbReference>
<dbReference type="CDD" id="cd07887">
    <property type="entry name" value="RHD-n_Dorsal_Dif"/>
    <property type="match status" value="1"/>
</dbReference>
<dbReference type="InterPro" id="IPR014756">
    <property type="entry name" value="Ig_E-set"/>
</dbReference>
<protein>
    <recommendedName>
        <fullName evidence="1">RHD domain-containing protein</fullName>
    </recommendedName>
</protein>
<dbReference type="GO" id="GO:0002225">
    <property type="term" value="P:positive regulation of antimicrobial peptide production"/>
    <property type="evidence" value="ECO:0007669"/>
    <property type="project" value="UniProtKB-ARBA"/>
</dbReference>
<dbReference type="InterPro" id="IPR030492">
    <property type="entry name" value="RHD_CS"/>
</dbReference>
<dbReference type="SUPFAM" id="SSF81296">
    <property type="entry name" value="E set domains"/>
    <property type="match status" value="1"/>
</dbReference>
<feature type="domain" description="RHD" evidence="1">
    <location>
        <begin position="57"/>
        <end position="235"/>
    </location>
</feature>
<dbReference type="InterPro" id="IPR002909">
    <property type="entry name" value="IPT_dom"/>
</dbReference>
<accession>A0AAN7VD27</accession>
<dbReference type="InterPro" id="IPR032397">
    <property type="entry name" value="RHD_dimer"/>
</dbReference>
<dbReference type="GO" id="GO:0038061">
    <property type="term" value="P:non-canonical NF-kappaB signal transduction"/>
    <property type="evidence" value="ECO:0007669"/>
    <property type="project" value="TreeGrafter"/>
</dbReference>
<sequence length="611" mass="69046">MDDHGLESPQHPVGGVTDDNLNISDVIEVIATDPDFDQSRSVFNGVPEPTRSPVMAQMRPRVRIIEQPASKALRFRYECEGRSAGSIPGVSSTPENKTFPAIQIVGYQGRAVVVVSCVTKDLPHRPHPHNLVGREGCKKGVCTLEVSPDTMSVTFSNLGIQCVKKKDIESALKVREEIRVDPFRTGFAHRNQPTSIDLNAVRLCFQVFLEGERGKFTVPLTPVVSEPIYDKKAMCDLVIVKLSDCTSSVAGGTKDVILLCEKVSKEDIEIRFYEEKDGQVVWEGRGDFQPSQVHKQTAIWFKTPPYKRLDVTEPVKVFIQLRRPSDTATSEPLPFELLPLDAGRPAFWSFRRNLAKKGNYNLFSSILANDTRPVTKTQTVPMNSITENKIAESVETEIIVTESEPITQSAIEWCDYSEVDKCSKESESKEDKCLNDLINEVAELDEIYSESRMRATPENLGDDKTPGDFDDTRTYTSLQMAFKNTLEIDISDKLDNTTVISPQSPLIDIVTLKRENEIDKLPPLPPKRQKKLSQTYVTRSYQIQILLYVARTNPSLVPLHSPYLVHDRIMMLHLVNGYLPHRLLLYQILKSEDFSQSYLRERRARQHLLAI</sequence>
<dbReference type="InterPro" id="IPR011539">
    <property type="entry name" value="RHD_DNA_bind_dom"/>
</dbReference>
<evidence type="ECO:0000259" key="1">
    <source>
        <dbReference type="PROSITE" id="PS50254"/>
    </source>
</evidence>
<dbReference type="PROSITE" id="PS50254">
    <property type="entry name" value="REL_2"/>
    <property type="match status" value="1"/>
</dbReference>
<dbReference type="FunFam" id="2.60.40.340:FF:000006">
    <property type="entry name" value="Dorsal isoform 1-B"/>
    <property type="match status" value="1"/>
</dbReference>
<reference evidence="2 3" key="1">
    <citation type="journal article" date="2024" name="Insects">
        <title>An Improved Chromosome-Level Genome Assembly of the Firefly Pyrocoelia pectoralis.</title>
        <authorList>
            <person name="Fu X."/>
            <person name="Meyer-Rochow V.B."/>
            <person name="Ballantyne L."/>
            <person name="Zhu X."/>
        </authorList>
    </citation>
    <scope>NUCLEOTIDE SEQUENCE [LARGE SCALE GENOMIC DNA]</scope>
    <source>
        <strain evidence="2">XCY_ONT2</strain>
    </source>
</reference>
<dbReference type="CDD" id="cd01177">
    <property type="entry name" value="IPT_NFkappaB"/>
    <property type="match status" value="1"/>
</dbReference>
<dbReference type="GO" id="GO:0008063">
    <property type="term" value="P:Toll signaling pathway"/>
    <property type="evidence" value="ECO:0007669"/>
    <property type="project" value="UniProtKB-ARBA"/>
</dbReference>
<dbReference type="GO" id="GO:0048935">
    <property type="term" value="P:peripheral nervous system neuron development"/>
    <property type="evidence" value="ECO:0007669"/>
    <property type="project" value="UniProtKB-ARBA"/>
</dbReference>
<comment type="caution">
    <text evidence="2">The sequence shown here is derived from an EMBL/GenBank/DDBJ whole genome shotgun (WGS) entry which is preliminary data.</text>
</comment>
<dbReference type="PANTHER" id="PTHR24169">
    <property type="entry name" value="NUCLEAR FACTOR NF-KAPPA-B PROTEIN"/>
    <property type="match status" value="1"/>
</dbReference>
<dbReference type="GO" id="GO:0001228">
    <property type="term" value="F:DNA-binding transcription activator activity, RNA polymerase II-specific"/>
    <property type="evidence" value="ECO:0007669"/>
    <property type="project" value="UniProtKB-ARBA"/>
</dbReference>
<dbReference type="GO" id="GO:0033554">
    <property type="term" value="P:cellular response to stress"/>
    <property type="evidence" value="ECO:0007669"/>
    <property type="project" value="TreeGrafter"/>
</dbReference>
<dbReference type="AlphaFoldDB" id="A0AAN7VD27"/>
<dbReference type="InterPro" id="IPR008967">
    <property type="entry name" value="p53-like_TF_DNA-bd_sf"/>
</dbReference>
<dbReference type="Gene3D" id="2.60.40.10">
    <property type="entry name" value="Immunoglobulins"/>
    <property type="match status" value="1"/>
</dbReference>
<dbReference type="GO" id="GO:0034097">
    <property type="term" value="P:response to cytokine"/>
    <property type="evidence" value="ECO:0007669"/>
    <property type="project" value="TreeGrafter"/>
</dbReference>
<dbReference type="PROSITE" id="PS01204">
    <property type="entry name" value="REL_1"/>
    <property type="match status" value="1"/>
</dbReference>
<dbReference type="InterPro" id="IPR013783">
    <property type="entry name" value="Ig-like_fold"/>
</dbReference>
<evidence type="ECO:0000313" key="3">
    <source>
        <dbReference type="Proteomes" id="UP001329430"/>
    </source>
</evidence>
<dbReference type="EMBL" id="JAVRBK010000005">
    <property type="protein sequence ID" value="KAK5643286.1"/>
    <property type="molecule type" value="Genomic_DNA"/>
</dbReference>
<dbReference type="GO" id="GO:0007249">
    <property type="term" value="P:canonical NF-kappaB signal transduction"/>
    <property type="evidence" value="ECO:0007669"/>
    <property type="project" value="TreeGrafter"/>
</dbReference>
<dbReference type="GO" id="GO:0045087">
    <property type="term" value="P:innate immune response"/>
    <property type="evidence" value="ECO:0007669"/>
    <property type="project" value="TreeGrafter"/>
</dbReference>
<evidence type="ECO:0000313" key="2">
    <source>
        <dbReference type="EMBL" id="KAK5643286.1"/>
    </source>
</evidence>
<dbReference type="PRINTS" id="PR00057">
    <property type="entry name" value="NFKBTNSCPFCT"/>
</dbReference>
<dbReference type="FunFam" id="2.60.40.10:FF:000046">
    <property type="entry name" value="Nuclear factor NF-kappa-B p105 subunit"/>
    <property type="match status" value="1"/>
</dbReference>
<keyword evidence="3" id="KW-1185">Reference proteome</keyword>
<dbReference type="InterPro" id="IPR037059">
    <property type="entry name" value="RHD_DNA_bind_dom_sf"/>
</dbReference>
<dbReference type="GO" id="GO:0000978">
    <property type="term" value="F:RNA polymerase II cis-regulatory region sequence-specific DNA binding"/>
    <property type="evidence" value="ECO:0007669"/>
    <property type="project" value="TreeGrafter"/>
</dbReference>
<name>A0AAN7VD27_9COLE</name>
<dbReference type="GO" id="GO:0005737">
    <property type="term" value="C:cytoplasm"/>
    <property type="evidence" value="ECO:0007669"/>
    <property type="project" value="InterPro"/>
</dbReference>
<gene>
    <name evidence="2" type="ORF">RI129_007131</name>
</gene>
<dbReference type="Gene3D" id="2.60.40.340">
    <property type="entry name" value="Rel homology domain (RHD), DNA-binding domain"/>
    <property type="match status" value="1"/>
</dbReference>
<dbReference type="Pfam" id="PF00554">
    <property type="entry name" value="RHD_DNA_bind"/>
    <property type="match status" value="1"/>
</dbReference>